<reference evidence="1" key="1">
    <citation type="journal article" date="2018" name="Genome Biol. Evol.">
        <title>Conotoxin diversity in Chelyconus ermineus (Born, 1778) and the convergent origin of piscivory in the Atlantic and Indo-Pacific cones.</title>
        <authorList>
            <person name="Abalde S."/>
            <person name="Tenorio M.J."/>
            <person name="Afonso C.M."/>
            <person name="Zardoya R."/>
        </authorList>
    </citation>
    <scope>NUCLEOTIDE SEQUENCE</scope>
    <source>
        <strain evidence="1">Cerm_050</strain>
    </source>
</reference>
<name>A0A346CII8_CONER</name>
<organism evidence="1">
    <name type="scientific">Conus ermineus</name>
    <name type="common">Agate cone</name>
    <name type="synonym">Chelyconus ermineus</name>
    <dbReference type="NCBI Taxonomy" id="55423"/>
    <lineage>
        <taxon>Eukaryota</taxon>
        <taxon>Metazoa</taxon>
        <taxon>Spiralia</taxon>
        <taxon>Lophotrochozoa</taxon>
        <taxon>Mollusca</taxon>
        <taxon>Gastropoda</taxon>
        <taxon>Caenogastropoda</taxon>
        <taxon>Neogastropoda</taxon>
        <taxon>Conoidea</taxon>
        <taxon>Conidae</taxon>
        <taxon>Conus</taxon>
        <taxon>Chelyconus</taxon>
    </lineage>
</organism>
<proteinExistence type="evidence at transcript level"/>
<dbReference type="AlphaFoldDB" id="A0A346CII8"/>
<sequence length="55" mass="6547">MSSLPSCLRHIVRLIHKLRLNTWNTKYSHGSTSVRRENFSVHHLLFERSVLTSHY</sequence>
<evidence type="ECO:0000313" key="1">
    <source>
        <dbReference type="EMBL" id="AXL95387.1"/>
    </source>
</evidence>
<dbReference type="EMBL" id="MH360338">
    <property type="protein sequence ID" value="AXL95387.1"/>
    <property type="molecule type" value="mRNA"/>
</dbReference>
<protein>
    <submittedName>
        <fullName evidence="1">Conotoxin-like unassigned superfamily 17</fullName>
    </submittedName>
</protein>
<accession>A0A346CII8</accession>